<evidence type="ECO:0000313" key="9">
    <source>
        <dbReference type="EMBL" id="CAB4575306.1"/>
    </source>
</evidence>
<dbReference type="InterPro" id="IPR006367">
    <property type="entry name" value="Sirohaem_synthase_N"/>
</dbReference>
<organism evidence="15">
    <name type="scientific">freshwater metagenome</name>
    <dbReference type="NCBI Taxonomy" id="449393"/>
    <lineage>
        <taxon>unclassified sequences</taxon>
        <taxon>metagenomes</taxon>
        <taxon>ecological metagenomes</taxon>
    </lineage>
</organism>
<sequence length="207" mass="22338">MPFAEPLYPVNLSLAGRRCLVVGGGPVALSKARELVVCRAAVDVVAPEILEDFASLDGVICHKRPYETGEVAGYRLVITATSDPAVNRQVFLEGEEAGIWVNSADDPANCAFALPARVRQGPLLVTFSTSGSSPALSTWLRRRYGPEFGPEYAVLVEILTEHRARLQAEGTSTEGLDWQGALDSGMLELIREGRLAEAKERLQACLS</sequence>
<dbReference type="AlphaFoldDB" id="A0A6J7LR71"/>
<comment type="pathway">
    <text evidence="1">Porphyrin-containing compound metabolism; siroheme biosynthesis; sirohydrochlorin from precorrin-2: step 1/1.</text>
</comment>
<dbReference type="EMBL" id="CAFAAD010000001">
    <property type="protein sequence ID" value="CAB4780177.1"/>
    <property type="molecule type" value="Genomic_DNA"/>
</dbReference>
<keyword evidence="3" id="KW-0560">Oxidoreductase</keyword>
<evidence type="ECO:0000313" key="13">
    <source>
        <dbReference type="EMBL" id="CAB4792185.1"/>
    </source>
</evidence>
<evidence type="ECO:0000256" key="2">
    <source>
        <dbReference type="ARBA" id="ARBA00012400"/>
    </source>
</evidence>
<evidence type="ECO:0000256" key="3">
    <source>
        <dbReference type="ARBA" id="ARBA00023002"/>
    </source>
</evidence>
<gene>
    <name evidence="9" type="ORF">UFOPK1762_00114</name>
    <name evidence="10" type="ORF">UFOPK1906_01190</name>
    <name evidence="11" type="ORF">UFOPK2624_00303</name>
    <name evidence="12" type="ORF">UFOPK2969_00027</name>
    <name evidence="13" type="ORF">UFOPK3010_00054</name>
    <name evidence="7" type="ORF">UFOPK3331_00354</name>
    <name evidence="14" type="ORF">UFOPK3785_00256</name>
    <name evidence="15" type="ORF">UFOPK3927_00084</name>
    <name evidence="8" type="ORF">UFOPK4201_00960</name>
    <name evidence="16" type="ORF">UFOPK4371_00179</name>
</gene>
<reference evidence="15" key="1">
    <citation type="submission" date="2020-05" db="EMBL/GenBank/DDBJ databases">
        <authorList>
            <person name="Chiriac C."/>
            <person name="Salcher M."/>
            <person name="Ghai R."/>
            <person name="Kavagutti S V."/>
        </authorList>
    </citation>
    <scope>NUCLEOTIDE SEQUENCE</scope>
</reference>
<comment type="catalytic activity">
    <reaction evidence="6">
        <text>precorrin-2 + NAD(+) = sirohydrochlorin + NADH + 2 H(+)</text>
        <dbReference type="Rhea" id="RHEA:15613"/>
        <dbReference type="ChEBI" id="CHEBI:15378"/>
        <dbReference type="ChEBI" id="CHEBI:57540"/>
        <dbReference type="ChEBI" id="CHEBI:57945"/>
        <dbReference type="ChEBI" id="CHEBI:58351"/>
        <dbReference type="ChEBI" id="CHEBI:58827"/>
        <dbReference type="EC" id="1.3.1.76"/>
    </reaction>
</comment>
<dbReference type="UniPathway" id="UPA00262">
    <property type="reaction ID" value="UER00222"/>
</dbReference>
<dbReference type="GO" id="GO:0019354">
    <property type="term" value="P:siroheme biosynthetic process"/>
    <property type="evidence" value="ECO:0007669"/>
    <property type="project" value="UniProtKB-UniPathway"/>
</dbReference>
<proteinExistence type="predicted"/>
<dbReference type="GO" id="GO:0043115">
    <property type="term" value="F:precorrin-2 dehydrogenase activity"/>
    <property type="evidence" value="ECO:0007669"/>
    <property type="project" value="UniProtKB-EC"/>
</dbReference>
<dbReference type="EMBL" id="CAFBRD010000004">
    <property type="protein sequence ID" value="CAB5073492.1"/>
    <property type="molecule type" value="Genomic_DNA"/>
</dbReference>
<dbReference type="EMBL" id="CAEZVC010000074">
    <property type="protein sequence ID" value="CAB4626223.1"/>
    <property type="molecule type" value="Genomic_DNA"/>
</dbReference>
<evidence type="ECO:0000313" key="12">
    <source>
        <dbReference type="EMBL" id="CAB4780177.1"/>
    </source>
</evidence>
<evidence type="ECO:0000313" key="11">
    <source>
        <dbReference type="EMBL" id="CAB4696857.1"/>
    </source>
</evidence>
<dbReference type="EMBL" id="CAEUNJ010000035">
    <property type="protein sequence ID" value="CAB4371636.1"/>
    <property type="molecule type" value="Genomic_DNA"/>
</dbReference>
<dbReference type="PANTHER" id="PTHR35330:SF1">
    <property type="entry name" value="SIROHEME BIOSYNTHESIS PROTEIN MET8"/>
    <property type="match status" value="1"/>
</dbReference>
<evidence type="ECO:0000313" key="14">
    <source>
        <dbReference type="EMBL" id="CAB4942044.1"/>
    </source>
</evidence>
<dbReference type="Pfam" id="PF13241">
    <property type="entry name" value="NAD_binding_7"/>
    <property type="match status" value="1"/>
</dbReference>
<evidence type="ECO:0000313" key="15">
    <source>
        <dbReference type="EMBL" id="CAB4970941.1"/>
    </source>
</evidence>
<dbReference type="EC" id="1.3.1.76" evidence="2"/>
<dbReference type="EMBL" id="CAESAL010000007">
    <property type="protein sequence ID" value="CAB4332982.1"/>
    <property type="molecule type" value="Genomic_DNA"/>
</dbReference>
<dbReference type="SUPFAM" id="SSF75615">
    <property type="entry name" value="Siroheme synthase middle domains-like"/>
    <property type="match status" value="1"/>
</dbReference>
<evidence type="ECO:0000256" key="6">
    <source>
        <dbReference type="ARBA" id="ARBA00047561"/>
    </source>
</evidence>
<accession>A0A6J7LR71</accession>
<evidence type="ECO:0000256" key="4">
    <source>
        <dbReference type="ARBA" id="ARBA00023027"/>
    </source>
</evidence>
<dbReference type="PANTHER" id="PTHR35330">
    <property type="entry name" value="SIROHEME BIOSYNTHESIS PROTEIN MET8"/>
    <property type="match status" value="1"/>
</dbReference>
<dbReference type="InterPro" id="IPR028161">
    <property type="entry name" value="Met8-like"/>
</dbReference>
<dbReference type="NCBIfam" id="TIGR01470">
    <property type="entry name" value="cysG_Nterm"/>
    <property type="match status" value="1"/>
</dbReference>
<protein>
    <recommendedName>
        <fullName evidence="2">precorrin-2 dehydrogenase</fullName>
        <ecNumber evidence="2">1.3.1.76</ecNumber>
    </recommendedName>
</protein>
<dbReference type="EMBL" id="CAFBOK010000005">
    <property type="protein sequence ID" value="CAB4970941.1"/>
    <property type="molecule type" value="Genomic_DNA"/>
</dbReference>
<dbReference type="EMBL" id="CAEZXY010000006">
    <property type="protein sequence ID" value="CAB4696857.1"/>
    <property type="molecule type" value="Genomic_DNA"/>
</dbReference>
<evidence type="ECO:0000313" key="7">
    <source>
        <dbReference type="EMBL" id="CAB4332982.1"/>
    </source>
</evidence>
<dbReference type="SUPFAM" id="SSF51735">
    <property type="entry name" value="NAD(P)-binding Rossmann-fold domains"/>
    <property type="match status" value="1"/>
</dbReference>
<dbReference type="Gene3D" id="3.30.160.110">
    <property type="entry name" value="Siroheme synthase, domain 2"/>
    <property type="match status" value="1"/>
</dbReference>
<keyword evidence="5" id="KW-0627">Porphyrin biosynthesis</keyword>
<dbReference type="Gene3D" id="3.40.50.720">
    <property type="entry name" value="NAD(P)-binding Rossmann-like Domain"/>
    <property type="match status" value="1"/>
</dbReference>
<dbReference type="EMBL" id="CAFBNJ010000008">
    <property type="protein sequence ID" value="CAB4942044.1"/>
    <property type="molecule type" value="Genomic_DNA"/>
</dbReference>
<dbReference type="GO" id="GO:0004325">
    <property type="term" value="F:ferrochelatase activity"/>
    <property type="evidence" value="ECO:0007669"/>
    <property type="project" value="InterPro"/>
</dbReference>
<evidence type="ECO:0000313" key="10">
    <source>
        <dbReference type="EMBL" id="CAB4626223.1"/>
    </source>
</evidence>
<evidence type="ECO:0000256" key="5">
    <source>
        <dbReference type="ARBA" id="ARBA00023244"/>
    </source>
</evidence>
<dbReference type="EMBL" id="CAEZTY010000002">
    <property type="protein sequence ID" value="CAB4575306.1"/>
    <property type="molecule type" value="Genomic_DNA"/>
</dbReference>
<evidence type="ECO:0000313" key="16">
    <source>
        <dbReference type="EMBL" id="CAB5073492.1"/>
    </source>
</evidence>
<evidence type="ECO:0000313" key="8">
    <source>
        <dbReference type="EMBL" id="CAB4371636.1"/>
    </source>
</evidence>
<dbReference type="InterPro" id="IPR036291">
    <property type="entry name" value="NAD(P)-bd_dom_sf"/>
</dbReference>
<keyword evidence="4" id="KW-0520">NAD</keyword>
<name>A0A6J7LR71_9ZZZZ</name>
<dbReference type="EMBL" id="CAFAAM010000004">
    <property type="protein sequence ID" value="CAB4792185.1"/>
    <property type="molecule type" value="Genomic_DNA"/>
</dbReference>
<evidence type="ECO:0000256" key="1">
    <source>
        <dbReference type="ARBA" id="ARBA00005010"/>
    </source>
</evidence>